<accession>A0A916ZB85</accession>
<dbReference type="AlphaFoldDB" id="A0A916ZB85"/>
<name>A0A916ZB85_9BACL</name>
<dbReference type="EMBL" id="BMHP01000003">
    <property type="protein sequence ID" value="GGD83661.1"/>
    <property type="molecule type" value="Genomic_DNA"/>
</dbReference>
<comment type="caution">
    <text evidence="2">The sequence shown here is derived from an EMBL/GenBank/DDBJ whole genome shotgun (WGS) entry which is preliminary data.</text>
</comment>
<reference evidence="2" key="2">
    <citation type="submission" date="2020-09" db="EMBL/GenBank/DDBJ databases">
        <authorList>
            <person name="Sun Q."/>
            <person name="Zhou Y."/>
        </authorList>
    </citation>
    <scope>NUCLEOTIDE SEQUENCE</scope>
    <source>
        <strain evidence="2">CGMCC 1.15178</strain>
    </source>
</reference>
<evidence type="ECO:0000313" key="3">
    <source>
        <dbReference type="Proteomes" id="UP000612456"/>
    </source>
</evidence>
<sequence>MSEAPSVVFFYRAFKEMEAAFVAVFWFEENETMPATSLLGRADNTGMHPQHVPVEANSRI</sequence>
<reference evidence="2" key="1">
    <citation type="journal article" date="2014" name="Int. J. Syst. Evol. Microbiol.">
        <title>Complete genome sequence of Corynebacterium casei LMG S-19264T (=DSM 44701T), isolated from a smear-ripened cheese.</title>
        <authorList>
            <consortium name="US DOE Joint Genome Institute (JGI-PGF)"/>
            <person name="Walter F."/>
            <person name="Albersmeier A."/>
            <person name="Kalinowski J."/>
            <person name="Ruckert C."/>
        </authorList>
    </citation>
    <scope>NUCLEOTIDE SEQUENCE</scope>
    <source>
        <strain evidence="2">CGMCC 1.15178</strain>
    </source>
</reference>
<protein>
    <submittedName>
        <fullName evidence="2">Uncharacterized protein</fullName>
    </submittedName>
</protein>
<dbReference type="Proteomes" id="UP000612456">
    <property type="component" value="Unassembled WGS sequence"/>
</dbReference>
<proteinExistence type="predicted"/>
<keyword evidence="3" id="KW-1185">Reference proteome</keyword>
<feature type="region of interest" description="Disordered" evidence="1">
    <location>
        <begin position="39"/>
        <end position="60"/>
    </location>
</feature>
<evidence type="ECO:0000313" key="2">
    <source>
        <dbReference type="EMBL" id="GGD83661.1"/>
    </source>
</evidence>
<organism evidence="2 3">
    <name type="scientific">Paenibacillus nasutitermitis</name>
    <dbReference type="NCBI Taxonomy" id="1652958"/>
    <lineage>
        <taxon>Bacteria</taxon>
        <taxon>Bacillati</taxon>
        <taxon>Bacillota</taxon>
        <taxon>Bacilli</taxon>
        <taxon>Bacillales</taxon>
        <taxon>Paenibacillaceae</taxon>
        <taxon>Paenibacillus</taxon>
    </lineage>
</organism>
<gene>
    <name evidence="2" type="ORF">GCM10010911_47320</name>
</gene>
<evidence type="ECO:0000256" key="1">
    <source>
        <dbReference type="SAM" id="MobiDB-lite"/>
    </source>
</evidence>